<accession>A0A8H4K7P6</accession>
<feature type="compositionally biased region" description="Polar residues" evidence="1">
    <location>
        <begin position="417"/>
        <end position="431"/>
    </location>
</feature>
<dbReference type="AlphaFoldDB" id="A0A8H4K7P6"/>
<feature type="compositionally biased region" description="Polar residues" evidence="1">
    <location>
        <begin position="381"/>
        <end position="390"/>
    </location>
</feature>
<keyword evidence="3" id="KW-1185">Reference proteome</keyword>
<comment type="caution">
    <text evidence="2">The sequence shown here is derived from an EMBL/GenBank/DDBJ whole genome shotgun (WGS) entry which is preliminary data.</text>
</comment>
<name>A0A8H4K7P6_9HYPO</name>
<organism evidence="2 3">
    <name type="scientific">Fusarium austroafricanum</name>
    <dbReference type="NCBI Taxonomy" id="2364996"/>
    <lineage>
        <taxon>Eukaryota</taxon>
        <taxon>Fungi</taxon>
        <taxon>Dikarya</taxon>
        <taxon>Ascomycota</taxon>
        <taxon>Pezizomycotina</taxon>
        <taxon>Sordariomycetes</taxon>
        <taxon>Hypocreomycetidae</taxon>
        <taxon>Hypocreales</taxon>
        <taxon>Nectriaceae</taxon>
        <taxon>Fusarium</taxon>
        <taxon>Fusarium concolor species complex</taxon>
    </lineage>
</organism>
<dbReference type="EMBL" id="JAADJG010000471">
    <property type="protein sequence ID" value="KAF4446215.1"/>
    <property type="molecule type" value="Genomic_DNA"/>
</dbReference>
<feature type="region of interest" description="Disordered" evidence="1">
    <location>
        <begin position="413"/>
        <end position="524"/>
    </location>
</feature>
<feature type="compositionally biased region" description="Basic and acidic residues" evidence="1">
    <location>
        <begin position="511"/>
        <end position="524"/>
    </location>
</feature>
<evidence type="ECO:0000256" key="1">
    <source>
        <dbReference type="SAM" id="MobiDB-lite"/>
    </source>
</evidence>
<reference evidence="2" key="1">
    <citation type="submission" date="2020-01" db="EMBL/GenBank/DDBJ databases">
        <title>Identification and distribution of gene clusters putatively required for synthesis of sphingolipid metabolism inhibitors in phylogenetically diverse species of the filamentous fungus Fusarium.</title>
        <authorList>
            <person name="Kim H.-S."/>
            <person name="Busman M."/>
            <person name="Brown D.W."/>
            <person name="Divon H."/>
            <person name="Uhlig S."/>
            <person name="Proctor R.H."/>
        </authorList>
    </citation>
    <scope>NUCLEOTIDE SEQUENCE</scope>
    <source>
        <strain evidence="2">NRRL 53441</strain>
    </source>
</reference>
<feature type="region of interest" description="Disordered" evidence="1">
    <location>
        <begin position="371"/>
        <end position="394"/>
    </location>
</feature>
<proteinExistence type="predicted"/>
<feature type="compositionally biased region" description="Low complexity" evidence="1">
    <location>
        <begin position="493"/>
        <end position="507"/>
    </location>
</feature>
<feature type="compositionally biased region" description="Polar residues" evidence="1">
    <location>
        <begin position="449"/>
        <end position="471"/>
    </location>
</feature>
<evidence type="ECO:0000313" key="2">
    <source>
        <dbReference type="EMBL" id="KAF4446215.1"/>
    </source>
</evidence>
<gene>
    <name evidence="2" type="ORF">F53441_10100</name>
</gene>
<protein>
    <submittedName>
        <fullName evidence="2">Uncharacterized protein</fullName>
    </submittedName>
</protein>
<dbReference type="Proteomes" id="UP000605986">
    <property type="component" value="Unassembled WGS sequence"/>
</dbReference>
<dbReference type="OrthoDB" id="5103079at2759"/>
<sequence length="524" mass="58763">MDSNDIRKRYDISDPHQGRIASNILELRPPLGCETTTGLDALIVVIRRIYTATMFRRHGIRDDEWVKEAEAANPILKHAWHMMGDSDKDMSDASRARAELISTLGEEMNAGTSSFKELCTSSLMNRTFWSQDVFSLCHPTLCINAMQLKAETPDDKATMSMVIMDRASNPHITLQDAVNEKYGEKEQDGARFLYIPHHPLVIRVLLRVKNEEGSDNWLRFNDVREFLQPEWEQRDVRGGVGLAEVSSFTYTVIAVVKMRMDEATEHAFPGEVDDGSMRDAVRTYTHEGINITAAYEDFTLMPERWSVGDETPYSQEYMLFYAPLTHDRVHNPSLLPEHNSTTAIEYDDWMAINSALAPKVAEIRKKRAEAECQGQDPVGATPQNDTTVAQQAPARVPQTLWGESAIASADQGLLGQQGPSTDVEQFGNDSGTHPPRRGQIGEQARSSKRPSWTRGSPQLSQQEAFAQSQGVNRDGQSKRRKTQRSVDESHAFMDSSSDPPHSSMTSMGSSQDRDKDKSQHSSRC</sequence>
<evidence type="ECO:0000313" key="3">
    <source>
        <dbReference type="Proteomes" id="UP000605986"/>
    </source>
</evidence>